<feature type="compositionally biased region" description="Basic and acidic residues" evidence="17">
    <location>
        <begin position="316"/>
        <end position="326"/>
    </location>
</feature>
<dbReference type="Pfam" id="PF09397">
    <property type="entry name" value="FtsK_gamma"/>
    <property type="match status" value="1"/>
</dbReference>
<dbReference type="Gene3D" id="3.30.980.40">
    <property type="match status" value="1"/>
</dbReference>
<gene>
    <name evidence="20" type="ORF">QO005_003680</name>
</gene>
<evidence type="ECO:0000256" key="1">
    <source>
        <dbReference type="ARBA" id="ARBA00004651"/>
    </source>
</evidence>
<dbReference type="InterPro" id="IPR003593">
    <property type="entry name" value="AAA+_ATPase"/>
</dbReference>
<evidence type="ECO:0000256" key="14">
    <source>
        <dbReference type="ARBA" id="ARBA00024784"/>
    </source>
</evidence>
<evidence type="ECO:0000256" key="7">
    <source>
        <dbReference type="ARBA" id="ARBA00022741"/>
    </source>
</evidence>
<accession>A0ABU0IGF4</accession>
<keyword evidence="12 18" id="KW-0472">Membrane</keyword>
<keyword evidence="10 18" id="KW-1133">Transmembrane helix</keyword>
<dbReference type="InterPro" id="IPR018541">
    <property type="entry name" value="Ftsk_gamma"/>
</dbReference>
<dbReference type="CDD" id="cd01127">
    <property type="entry name" value="TrwB_TraG_TraD_VirD4"/>
    <property type="match status" value="1"/>
</dbReference>
<dbReference type="InterPro" id="IPR002543">
    <property type="entry name" value="FtsK_dom"/>
</dbReference>
<comment type="caution">
    <text evidence="20">The sequence shown here is derived from an EMBL/GenBank/DDBJ whole genome shotgun (WGS) entry which is preliminary data.</text>
</comment>
<feature type="transmembrane region" description="Helical" evidence="18">
    <location>
        <begin position="113"/>
        <end position="134"/>
    </location>
</feature>
<dbReference type="SMART" id="SM00382">
    <property type="entry name" value="AAA"/>
    <property type="match status" value="1"/>
</dbReference>
<evidence type="ECO:0000313" key="21">
    <source>
        <dbReference type="Proteomes" id="UP001235269"/>
    </source>
</evidence>
<comment type="subunit">
    <text evidence="15">Homohexamer. Forms a ring that surrounds DNA.</text>
</comment>
<evidence type="ECO:0000259" key="19">
    <source>
        <dbReference type="PROSITE" id="PS50901"/>
    </source>
</evidence>
<dbReference type="InterPro" id="IPR025199">
    <property type="entry name" value="FtsK_4TM"/>
</dbReference>
<keyword evidence="21" id="KW-1185">Reference proteome</keyword>
<keyword evidence="5" id="KW-0132">Cell division</keyword>
<comment type="function">
    <text evidence="14">Essential cell division protein that coordinates cell division and chromosome segregation. The N-terminus is involved in assembly of the cell-division machinery. The C-terminus functions as a DNA motor that moves dsDNA in an ATP-dependent manner towards the dif recombination site, which is located within the replication terminus region. Translocation stops specifically at Xer-dif sites, where FtsK interacts with the Xer recombinase, allowing activation of chromosome unlinking by recombination. FtsK orienting polar sequences (KOPS) guide the direction of DNA translocation. FtsK can remove proteins from DNA as it translocates, but translocation stops specifically at XerCD-dif site, thereby preventing removal of XerC and XerD from dif.</text>
</comment>
<dbReference type="SMART" id="SM00843">
    <property type="entry name" value="Ftsk_gamma"/>
    <property type="match status" value="1"/>
</dbReference>
<comment type="subcellular location">
    <subcellularLocation>
        <location evidence="1">Cell membrane</location>
        <topology evidence="1">Multi-pass membrane protein</topology>
    </subcellularLocation>
</comment>
<feature type="binding site" evidence="16">
    <location>
        <begin position="520"/>
        <end position="527"/>
    </location>
    <ligand>
        <name>ATP</name>
        <dbReference type="ChEBI" id="CHEBI:30616"/>
    </ligand>
</feature>
<dbReference type="Proteomes" id="UP001235269">
    <property type="component" value="Unassembled WGS sequence"/>
</dbReference>
<evidence type="ECO:0000256" key="15">
    <source>
        <dbReference type="ARBA" id="ARBA00025923"/>
    </source>
</evidence>
<evidence type="ECO:0000256" key="12">
    <source>
        <dbReference type="ARBA" id="ARBA00023136"/>
    </source>
</evidence>
<dbReference type="Pfam" id="PF13491">
    <property type="entry name" value="FtsK_4TM"/>
    <property type="match status" value="1"/>
</dbReference>
<evidence type="ECO:0000256" key="16">
    <source>
        <dbReference type="PROSITE-ProRule" id="PRU00289"/>
    </source>
</evidence>
<feature type="transmembrane region" description="Helical" evidence="18">
    <location>
        <begin position="21"/>
        <end position="46"/>
    </location>
</feature>
<evidence type="ECO:0000256" key="13">
    <source>
        <dbReference type="ARBA" id="ARBA00023306"/>
    </source>
</evidence>
<keyword evidence="6 18" id="KW-0812">Transmembrane</keyword>
<dbReference type="InterPro" id="IPR041027">
    <property type="entry name" value="FtsK_alpha"/>
</dbReference>
<organism evidence="20 21">
    <name type="scientific">Rhizobium paknamense</name>
    <dbReference type="NCBI Taxonomy" id="1206817"/>
    <lineage>
        <taxon>Bacteria</taxon>
        <taxon>Pseudomonadati</taxon>
        <taxon>Pseudomonadota</taxon>
        <taxon>Alphaproteobacteria</taxon>
        <taxon>Hyphomicrobiales</taxon>
        <taxon>Rhizobiaceae</taxon>
        <taxon>Rhizobium/Agrobacterium group</taxon>
        <taxon>Rhizobium</taxon>
    </lineage>
</organism>
<feature type="region of interest" description="Disordered" evidence="17">
    <location>
        <begin position="783"/>
        <end position="803"/>
    </location>
</feature>
<dbReference type="Gene3D" id="3.40.50.300">
    <property type="entry name" value="P-loop containing nucleotide triphosphate hydrolases"/>
    <property type="match status" value="1"/>
</dbReference>
<evidence type="ECO:0000256" key="18">
    <source>
        <dbReference type="SAM" id="Phobius"/>
    </source>
</evidence>
<dbReference type="Gene3D" id="1.10.10.10">
    <property type="entry name" value="Winged helix-like DNA-binding domain superfamily/Winged helix DNA-binding domain"/>
    <property type="match status" value="1"/>
</dbReference>
<evidence type="ECO:0000256" key="6">
    <source>
        <dbReference type="ARBA" id="ARBA00022692"/>
    </source>
</evidence>
<evidence type="ECO:0000313" key="20">
    <source>
        <dbReference type="EMBL" id="MDQ0457324.1"/>
    </source>
</evidence>
<proteinExistence type="inferred from homology"/>
<evidence type="ECO:0000256" key="17">
    <source>
        <dbReference type="SAM" id="MobiDB-lite"/>
    </source>
</evidence>
<feature type="region of interest" description="Disordered" evidence="17">
    <location>
        <begin position="275"/>
        <end position="367"/>
    </location>
</feature>
<dbReference type="PANTHER" id="PTHR22683">
    <property type="entry name" value="SPORULATION PROTEIN RELATED"/>
    <property type="match status" value="1"/>
</dbReference>
<evidence type="ECO:0000256" key="5">
    <source>
        <dbReference type="ARBA" id="ARBA00022618"/>
    </source>
</evidence>
<dbReference type="SUPFAM" id="SSF52540">
    <property type="entry name" value="P-loop containing nucleoside triphosphate hydrolases"/>
    <property type="match status" value="1"/>
</dbReference>
<dbReference type="Pfam" id="PF01580">
    <property type="entry name" value="FtsK_SpoIIIE"/>
    <property type="match status" value="1"/>
</dbReference>
<evidence type="ECO:0000256" key="4">
    <source>
        <dbReference type="ARBA" id="ARBA00022475"/>
    </source>
</evidence>
<keyword evidence="9 16" id="KW-0067">ATP-binding</keyword>
<dbReference type="PANTHER" id="PTHR22683:SF41">
    <property type="entry name" value="DNA TRANSLOCASE FTSK"/>
    <property type="match status" value="1"/>
</dbReference>
<name>A0ABU0IGF4_9HYPH</name>
<keyword evidence="7 16" id="KW-0547">Nucleotide-binding</keyword>
<evidence type="ECO:0000256" key="8">
    <source>
        <dbReference type="ARBA" id="ARBA00022829"/>
    </source>
</evidence>
<feature type="transmembrane region" description="Helical" evidence="18">
    <location>
        <begin position="77"/>
        <end position="101"/>
    </location>
</feature>
<dbReference type="SUPFAM" id="SSF46785">
    <property type="entry name" value="Winged helix' DNA-binding domain"/>
    <property type="match status" value="1"/>
</dbReference>
<dbReference type="RefSeq" id="WP_307159510.1">
    <property type="nucleotide sequence ID" value="NZ_JAUSWH010000014.1"/>
</dbReference>
<dbReference type="InterPro" id="IPR036388">
    <property type="entry name" value="WH-like_DNA-bd_sf"/>
</dbReference>
<feature type="transmembrane region" description="Helical" evidence="18">
    <location>
        <begin position="166"/>
        <end position="189"/>
    </location>
</feature>
<keyword evidence="11" id="KW-0238">DNA-binding</keyword>
<feature type="domain" description="FtsK" evidence="19">
    <location>
        <begin position="503"/>
        <end position="722"/>
    </location>
</feature>
<keyword evidence="8" id="KW-0159">Chromosome partition</keyword>
<evidence type="ECO:0000256" key="3">
    <source>
        <dbReference type="ARBA" id="ARBA00020887"/>
    </source>
</evidence>
<dbReference type="InterPro" id="IPR036390">
    <property type="entry name" value="WH_DNA-bd_sf"/>
</dbReference>
<feature type="transmembrane region" description="Helical" evidence="18">
    <location>
        <begin position="140"/>
        <end position="159"/>
    </location>
</feature>
<keyword evidence="13" id="KW-0131">Cell cycle</keyword>
<evidence type="ECO:0000256" key="11">
    <source>
        <dbReference type="ARBA" id="ARBA00023125"/>
    </source>
</evidence>
<dbReference type="Pfam" id="PF17854">
    <property type="entry name" value="FtsK_alpha"/>
    <property type="match status" value="1"/>
</dbReference>
<evidence type="ECO:0000256" key="10">
    <source>
        <dbReference type="ARBA" id="ARBA00022989"/>
    </source>
</evidence>
<sequence>MSRSTLAAMERRSPRSIVFGFLYRQFLSLIGFGIFLGLMAAVAALATWNVADPSFSYATARAPTNILGHPGAAFADLAMQFLGLSAVLSLLPVLAWSLALISGRRVRRLSRRLMAWGASAVAGAAVFGCFPPPATWPLPNGIGGVIGDMILRFPALFVGAYPTGTFAMVLGAVFAVPMLWLMLFASAIIGREDDFEDDIPELPVKASRSKAVAIEEEEEDDERAGPIALLVGGLTHAWFTSQARLRRLAGLPPQRRERADFDQPYDFNDQEEFAAPVAERSGRSRAEPSFEQPSRRRIGAPPVSLDDEDDLPMPDLKARGRSHDDILFDDEEDEPAPVPARRRVAPPPPERSRPAQGFSPNNGRGYQLPSIELLAQPRAVAKDASLSADQLEHNARMLEGVLEDFGVKGDIIEVRPGPVVTLYELEPAPGIKSSRVIGLADDIARSMSAIAARVAVVPGRNAIGIELPNRTRETVFLRELIGNREFEGSKAKLAMALGKTIGGEPVIADLAKMPHLLVAGTTGSGKSVAVNTMILSLIYRLPPEKCRLIMIDPKMLELSIYDGIPHLLSPVVTDPKKAVVALKWTVREMEERYKKMSKIGVRNIDGFNSRVEQAIEKGEVLTRTVQTGFDRQTGEAMYETETFDLKPMPYIVVIIDEMADLMMVAGKDIEGAVQRLAQMARAAGIHVIMATQRPSVDVITGTIKANFPTRISFQVTSKIDSRTILGEQGAEQLLGMGDMLYMAGGGRIQRVHGPFVSDNEVEDIVAYLKTQGAPDYLEAITIDEDDEDGDGPAGTGNLSDSDDPYDQAVAIVLRDGKASTSYIQRRLGIGYNRAASLIERMEQEGVIGPANHAGKREILVPTESDIIER</sequence>
<dbReference type="EMBL" id="JAUSWH010000014">
    <property type="protein sequence ID" value="MDQ0457324.1"/>
    <property type="molecule type" value="Genomic_DNA"/>
</dbReference>
<dbReference type="InterPro" id="IPR027417">
    <property type="entry name" value="P-loop_NTPase"/>
</dbReference>
<evidence type="ECO:0000256" key="9">
    <source>
        <dbReference type="ARBA" id="ARBA00022840"/>
    </source>
</evidence>
<dbReference type="PROSITE" id="PS50901">
    <property type="entry name" value="FTSK"/>
    <property type="match status" value="1"/>
</dbReference>
<comment type="similarity">
    <text evidence="2">Belongs to the FtsK/SpoIIIE/SftA family.</text>
</comment>
<evidence type="ECO:0000256" key="2">
    <source>
        <dbReference type="ARBA" id="ARBA00006474"/>
    </source>
</evidence>
<protein>
    <recommendedName>
        <fullName evidence="3">DNA translocase FtsK</fullName>
    </recommendedName>
</protein>
<dbReference type="InterPro" id="IPR050206">
    <property type="entry name" value="FtsK/SpoIIIE/SftA"/>
</dbReference>
<keyword evidence="4" id="KW-1003">Cell membrane</keyword>
<reference evidence="20 21" key="1">
    <citation type="submission" date="2023-07" db="EMBL/GenBank/DDBJ databases">
        <title>Genomic Encyclopedia of Type Strains, Phase IV (KMG-IV): sequencing the most valuable type-strain genomes for metagenomic binning, comparative biology and taxonomic classification.</title>
        <authorList>
            <person name="Goeker M."/>
        </authorList>
    </citation>
    <scope>NUCLEOTIDE SEQUENCE [LARGE SCALE GENOMIC DNA]</scope>
    <source>
        <strain evidence="20 21">DSM 100301</strain>
    </source>
</reference>